<accession>A0ACB8G148</accession>
<keyword evidence="2" id="KW-1185">Reference proteome</keyword>
<sequence length="270" mass="29040">MRAAKGGRENAPTALHNELAATTGVPDKAAGRTEGPPLSKKSKKKTLQGSLTPSKGAGQTGSSQTSSSNPVRGQPTGELVSGRQVQVPGPRANDGEGSESATMEVPAHSQAASSDDLTMWQRAPPAVFAQFLSDQIEKALDAREQRAAATRPQQALPRAISSSAGEAAMTQFRDPLALQEEEEEEMEGEEEEEIARFSDNEEPTIEKNEQSPQFFKQEDIQLLINKTISALDLQDQADTEEPPAPDKTNNPTRPIKGDKGKETFLNQIKP</sequence>
<dbReference type="EMBL" id="CM037615">
    <property type="protein sequence ID" value="KAH8013436.1"/>
    <property type="molecule type" value="Genomic_DNA"/>
</dbReference>
<proteinExistence type="predicted"/>
<dbReference type="Proteomes" id="UP000827872">
    <property type="component" value="Linkage Group LG02"/>
</dbReference>
<comment type="caution">
    <text evidence="1">The sequence shown here is derived from an EMBL/GenBank/DDBJ whole genome shotgun (WGS) entry which is preliminary data.</text>
</comment>
<evidence type="ECO:0000313" key="2">
    <source>
        <dbReference type="Proteomes" id="UP000827872"/>
    </source>
</evidence>
<name>A0ACB8G148_9SAUR</name>
<evidence type="ECO:0000313" key="1">
    <source>
        <dbReference type="EMBL" id="KAH8013436.1"/>
    </source>
</evidence>
<gene>
    <name evidence="1" type="ORF">K3G42_019003</name>
</gene>
<organism evidence="1 2">
    <name type="scientific">Sphaerodactylus townsendi</name>
    <dbReference type="NCBI Taxonomy" id="933632"/>
    <lineage>
        <taxon>Eukaryota</taxon>
        <taxon>Metazoa</taxon>
        <taxon>Chordata</taxon>
        <taxon>Craniata</taxon>
        <taxon>Vertebrata</taxon>
        <taxon>Euteleostomi</taxon>
        <taxon>Lepidosauria</taxon>
        <taxon>Squamata</taxon>
        <taxon>Bifurcata</taxon>
        <taxon>Gekkota</taxon>
        <taxon>Sphaerodactylidae</taxon>
        <taxon>Sphaerodactylus</taxon>
    </lineage>
</organism>
<protein>
    <submittedName>
        <fullName evidence="1">Uncharacterized protein</fullName>
    </submittedName>
</protein>
<reference evidence="1" key="1">
    <citation type="submission" date="2021-08" db="EMBL/GenBank/DDBJ databases">
        <title>The first chromosome-level gecko genome reveals the dynamic sex chromosomes of Neotropical dwarf geckos (Sphaerodactylidae: Sphaerodactylus).</title>
        <authorList>
            <person name="Pinto B.J."/>
            <person name="Keating S.E."/>
            <person name="Gamble T."/>
        </authorList>
    </citation>
    <scope>NUCLEOTIDE SEQUENCE</scope>
    <source>
        <strain evidence="1">TG3544</strain>
    </source>
</reference>